<keyword evidence="8" id="KW-0067">ATP-binding</keyword>
<dbReference type="InterPro" id="IPR054712">
    <property type="entry name" value="Cas3-like_dom"/>
</dbReference>
<dbReference type="SMART" id="SM00487">
    <property type="entry name" value="DEXDc"/>
    <property type="match status" value="1"/>
</dbReference>
<dbReference type="HOGENOM" id="CLU_010123_0_0_7"/>
<dbReference type="Proteomes" id="UP000009173">
    <property type="component" value="Plasmid pDVUL01"/>
</dbReference>
<dbReference type="Pfam" id="PF01966">
    <property type="entry name" value="HD"/>
    <property type="match status" value="1"/>
</dbReference>
<dbReference type="GO" id="GO:0051607">
    <property type="term" value="P:defense response to virus"/>
    <property type="evidence" value="ECO:0007669"/>
    <property type="project" value="UniProtKB-KW"/>
</dbReference>
<sequence length="745" mass="82856">MADGGDEHASGHDNTLKNARYYAHSTPNPDKSDWQGLDAHLENVANLAATFAEAFGAHEWGKAAGLLHDAGKATAQFTQRLEGRPVRVNHSLCGARHAQKQGGKCGLLLSYAIAGHHGGLPDGGLQEGQLHHRLKHERLPADVSPPSVDIRPDVLKPPFTKLPENQVFSLSFFTRMLFSCLTDADFLDTEAFCTPERASARNGRPATGLVALRDALNTHLDTVERDAAPSRVNDIRKTVLHDCRARASETPGLFSLTVPTGGGKTLSSMAFALDHAVTHGLRRVIYAIPFTSIIEQNAKVFSDVFGQDNVLEHHCNYRSKDEPEEQGYDKWRGLAAENWDAPVVVTTNVQFFESLFSNRPSRCRKLHNIARSVIVLDEAQAIPTEYLEPCLYALKELVGQYGCTVVLCTATQPAVDDASLPERVRLHHVREIIADPQRLYTDLKRTEVTLAGRLTDAALAARLDGHGQVLCIVGTKPQAQAVFSLLQEREGAFHLSTNMYPEHRRRVLGTIRQRLADRLPCRVVSTSLIEAGVDVDFPVVYRAMAGLDSIAQAAGRCNREGRLPEPGQVVVYEPEKPPRMPWMQRCASRAQETLRTLPEADPLGLEAIRRYFGLIYDVQELDRKDIFKRLRGQVDKDMVFKFREIANDFRFIDDEGTALVIPTGPEVEDLVRRLRGCEFPRPVLRKLQQYSVTVRHRELEKLRSAGAVEMIGDAYPVLRNLAAYSEDMGLCVDSVEVWQPEGLVS</sequence>
<dbReference type="InterPro" id="IPR014001">
    <property type="entry name" value="Helicase_ATP-bd"/>
</dbReference>
<evidence type="ECO:0000259" key="11">
    <source>
        <dbReference type="PROSITE" id="PS51643"/>
    </source>
</evidence>
<keyword evidence="6" id="KW-0378">Hydrolase</keyword>
<dbReference type="SUPFAM" id="SSF109604">
    <property type="entry name" value="HD-domain/PDEase-like"/>
    <property type="match status" value="1"/>
</dbReference>
<dbReference type="RefSeq" id="WP_011787402.1">
    <property type="nucleotide sequence ID" value="NC_008741.1"/>
</dbReference>
<dbReference type="NCBIfam" id="TIGR01596">
    <property type="entry name" value="cas3_HD"/>
    <property type="match status" value="1"/>
</dbReference>
<dbReference type="InterPro" id="IPR027417">
    <property type="entry name" value="P-loop_NTPase"/>
</dbReference>
<feature type="domain" description="HD Cas3-type" evidence="11">
    <location>
        <begin position="30"/>
        <end position="187"/>
    </location>
</feature>
<dbReference type="SUPFAM" id="SSF52540">
    <property type="entry name" value="P-loop containing nucleoside triphosphate hydrolases"/>
    <property type="match status" value="1"/>
</dbReference>
<keyword evidence="5" id="KW-0547">Nucleotide-binding</keyword>
<evidence type="ECO:0000256" key="6">
    <source>
        <dbReference type="ARBA" id="ARBA00022801"/>
    </source>
</evidence>
<dbReference type="Gene3D" id="1.10.3210.30">
    <property type="match status" value="1"/>
</dbReference>
<dbReference type="Pfam" id="PF22590">
    <property type="entry name" value="Cas3-like_C_2"/>
    <property type="match status" value="1"/>
</dbReference>
<evidence type="ECO:0000256" key="5">
    <source>
        <dbReference type="ARBA" id="ARBA00022741"/>
    </source>
</evidence>
<evidence type="ECO:0000256" key="1">
    <source>
        <dbReference type="ARBA" id="ARBA00006847"/>
    </source>
</evidence>
<protein>
    <submittedName>
        <fullName evidence="12">CRISPR-associated helicase, Cas3 family</fullName>
    </submittedName>
</protein>
<dbReference type="EMBL" id="CP000528">
    <property type="protein sequence ID" value="ABM29989.1"/>
    <property type="molecule type" value="Genomic_DNA"/>
</dbReference>
<dbReference type="GO" id="GO:0003676">
    <property type="term" value="F:nucleic acid binding"/>
    <property type="evidence" value="ECO:0007669"/>
    <property type="project" value="InterPro"/>
</dbReference>
<dbReference type="InterPro" id="IPR006474">
    <property type="entry name" value="Helicase_Cas3_CRISPR-ass_core"/>
</dbReference>
<keyword evidence="7" id="KW-0347">Helicase</keyword>
<organism evidence="12 13">
    <name type="scientific">Nitratidesulfovibrio vulgaris (strain DP4)</name>
    <name type="common">Desulfovibrio vulgaris</name>
    <dbReference type="NCBI Taxonomy" id="391774"/>
    <lineage>
        <taxon>Bacteria</taxon>
        <taxon>Pseudomonadati</taxon>
        <taxon>Thermodesulfobacteriota</taxon>
        <taxon>Desulfovibrionia</taxon>
        <taxon>Desulfovibrionales</taxon>
        <taxon>Desulfovibrionaceae</taxon>
        <taxon>Nitratidesulfovibrio</taxon>
    </lineage>
</organism>
<comment type="similarity">
    <text evidence="2">In the central section; belongs to the CRISPR-associated helicase Cas3 family.</text>
</comment>
<keyword evidence="9" id="KW-0051">Antiviral defense</keyword>
<dbReference type="Pfam" id="PF00270">
    <property type="entry name" value="DEAD"/>
    <property type="match status" value="1"/>
</dbReference>
<dbReference type="InterPro" id="IPR006483">
    <property type="entry name" value="CRISPR-assoc_Cas3_HD"/>
</dbReference>
<gene>
    <name evidence="12" type="ordered locus">Dvul_2978</name>
</gene>
<geneLocation type="plasmid" evidence="12 13">
    <name>pDVUL01</name>
</geneLocation>
<proteinExistence type="inferred from homology"/>
<evidence type="ECO:0000256" key="8">
    <source>
        <dbReference type="ARBA" id="ARBA00022840"/>
    </source>
</evidence>
<dbReference type="NCBIfam" id="TIGR01587">
    <property type="entry name" value="cas3_core"/>
    <property type="match status" value="1"/>
</dbReference>
<dbReference type="GO" id="GO:0046872">
    <property type="term" value="F:metal ion binding"/>
    <property type="evidence" value="ECO:0007669"/>
    <property type="project" value="UniProtKB-KW"/>
</dbReference>
<keyword evidence="3" id="KW-0540">Nuclease</keyword>
<evidence type="ECO:0000256" key="9">
    <source>
        <dbReference type="ARBA" id="ARBA00023118"/>
    </source>
</evidence>
<name>A0A0H3ACD8_NITV4</name>
<evidence type="ECO:0000256" key="7">
    <source>
        <dbReference type="ARBA" id="ARBA00022806"/>
    </source>
</evidence>
<feature type="domain" description="Helicase ATP-binding" evidence="10">
    <location>
        <begin position="245"/>
        <end position="430"/>
    </location>
</feature>
<keyword evidence="4" id="KW-0479">Metal-binding</keyword>
<dbReference type="AlphaFoldDB" id="A0A0H3ACD8"/>
<evidence type="ECO:0000256" key="3">
    <source>
        <dbReference type="ARBA" id="ARBA00022722"/>
    </source>
</evidence>
<keyword evidence="12" id="KW-0614">Plasmid</keyword>
<dbReference type="InterPro" id="IPR038257">
    <property type="entry name" value="CRISPR-assoc_Cas3_HD_sf"/>
</dbReference>
<evidence type="ECO:0000313" key="12">
    <source>
        <dbReference type="EMBL" id="ABM29989.1"/>
    </source>
</evidence>
<evidence type="ECO:0000313" key="13">
    <source>
        <dbReference type="Proteomes" id="UP000009173"/>
    </source>
</evidence>
<dbReference type="GO" id="GO:0005524">
    <property type="term" value="F:ATP binding"/>
    <property type="evidence" value="ECO:0007669"/>
    <property type="project" value="UniProtKB-KW"/>
</dbReference>
<dbReference type="CDD" id="cd17930">
    <property type="entry name" value="DEXHc_cas3"/>
    <property type="match status" value="1"/>
</dbReference>
<reference evidence="13" key="1">
    <citation type="journal article" date="2009" name="Environ. Microbiol.">
        <title>Contribution of mobile genetic elements to Desulfovibrio vulgaris genome plasticity.</title>
        <authorList>
            <person name="Walker C.B."/>
            <person name="Stolyar S."/>
            <person name="Chivian D."/>
            <person name="Pinel N."/>
            <person name="Gabster J.A."/>
            <person name="Dehal P.S."/>
            <person name="He Z."/>
            <person name="Yang Z.K."/>
            <person name="Yen H.C."/>
            <person name="Zhou J."/>
            <person name="Wall J.D."/>
            <person name="Hazen T.C."/>
            <person name="Arkin A.P."/>
            <person name="Stahl D.A."/>
        </authorList>
    </citation>
    <scope>NUCLEOTIDE SEQUENCE [LARGE SCALE GENOMIC DNA]</scope>
    <source>
        <strain evidence="13">DP4</strain>
        <plasmid evidence="13">Plasmid pDVUL01</plasmid>
    </source>
</reference>
<accession>A0A0H3ACD8</accession>
<dbReference type="GO" id="GO:0016787">
    <property type="term" value="F:hydrolase activity"/>
    <property type="evidence" value="ECO:0007669"/>
    <property type="project" value="UniProtKB-KW"/>
</dbReference>
<evidence type="ECO:0000256" key="4">
    <source>
        <dbReference type="ARBA" id="ARBA00022723"/>
    </source>
</evidence>
<comment type="similarity">
    <text evidence="1">In the N-terminal section; belongs to the CRISPR-associated nuclease Cas3-HD family.</text>
</comment>
<dbReference type="Gene3D" id="3.40.50.300">
    <property type="entry name" value="P-loop containing nucleotide triphosphate hydrolases"/>
    <property type="match status" value="2"/>
</dbReference>
<dbReference type="CDD" id="cd09641">
    <property type="entry name" value="Cas3''_I"/>
    <property type="match status" value="1"/>
</dbReference>
<dbReference type="GO" id="GO:0004518">
    <property type="term" value="F:nuclease activity"/>
    <property type="evidence" value="ECO:0007669"/>
    <property type="project" value="UniProtKB-KW"/>
</dbReference>
<dbReference type="PROSITE" id="PS51643">
    <property type="entry name" value="HD_CAS3"/>
    <property type="match status" value="1"/>
</dbReference>
<dbReference type="PROSITE" id="PS51192">
    <property type="entry name" value="HELICASE_ATP_BIND_1"/>
    <property type="match status" value="1"/>
</dbReference>
<dbReference type="GO" id="GO:0004386">
    <property type="term" value="F:helicase activity"/>
    <property type="evidence" value="ECO:0007669"/>
    <property type="project" value="UniProtKB-KW"/>
</dbReference>
<dbReference type="KEGG" id="dvl:Dvul_2978"/>
<evidence type="ECO:0000256" key="2">
    <source>
        <dbReference type="ARBA" id="ARBA00009046"/>
    </source>
</evidence>
<evidence type="ECO:0000259" key="10">
    <source>
        <dbReference type="PROSITE" id="PS51192"/>
    </source>
</evidence>
<dbReference type="InterPro" id="IPR011545">
    <property type="entry name" value="DEAD/DEAH_box_helicase_dom"/>
</dbReference>
<dbReference type="InterPro" id="IPR006674">
    <property type="entry name" value="HD_domain"/>
</dbReference>